<accession>A0A8J7IJP4</accession>
<dbReference type="SUPFAM" id="SSF55486">
    <property type="entry name" value="Metalloproteases ('zincins'), catalytic domain"/>
    <property type="match status" value="1"/>
</dbReference>
<proteinExistence type="predicted"/>
<keyword evidence="2" id="KW-1185">Reference proteome</keyword>
<dbReference type="Pfam" id="PF06167">
    <property type="entry name" value="Peptidase_M90"/>
    <property type="match status" value="1"/>
</dbReference>
<dbReference type="Gene3D" id="1.10.472.150">
    <property type="entry name" value="Glucose-regulated metallo-peptidase M90, N-terminal domain"/>
    <property type="match status" value="1"/>
</dbReference>
<dbReference type="CDD" id="cd20169">
    <property type="entry name" value="Peptidase_M90_mtfA"/>
    <property type="match status" value="1"/>
</dbReference>
<dbReference type="EMBL" id="JADCKQ010000009">
    <property type="protein sequence ID" value="MBI1494438.1"/>
    <property type="molecule type" value="Genomic_DNA"/>
</dbReference>
<protein>
    <submittedName>
        <fullName evidence="1">Zinc-dependent peptidase</fullName>
    </submittedName>
</protein>
<organism evidence="1 2">
    <name type="scientific">Halocynthiibacter styelae</name>
    <dbReference type="NCBI Taxonomy" id="2761955"/>
    <lineage>
        <taxon>Bacteria</taxon>
        <taxon>Pseudomonadati</taxon>
        <taxon>Pseudomonadota</taxon>
        <taxon>Alphaproteobacteria</taxon>
        <taxon>Rhodobacterales</taxon>
        <taxon>Paracoccaceae</taxon>
        <taxon>Halocynthiibacter</taxon>
    </lineage>
</organism>
<dbReference type="GO" id="GO:0008237">
    <property type="term" value="F:metallopeptidase activity"/>
    <property type="evidence" value="ECO:0007669"/>
    <property type="project" value="InterPro"/>
</dbReference>
<reference evidence="1" key="1">
    <citation type="submission" date="2020-10" db="EMBL/GenBank/DDBJ databases">
        <title>Paenihalocynthiibacter styelae gen. nov., sp. nov., isolated from stalked sea squirt Styela clava.</title>
        <authorList>
            <person name="Kim Y.-O."/>
            <person name="Yoon J.-H."/>
        </authorList>
    </citation>
    <scope>NUCLEOTIDE SEQUENCE</scope>
    <source>
        <strain evidence="1">MYP1-1</strain>
    </source>
</reference>
<dbReference type="Proteomes" id="UP000640583">
    <property type="component" value="Unassembled WGS sequence"/>
</dbReference>
<name>A0A8J7IJP4_9RHOB</name>
<sequence>MLFLSALVIVILVASVIVFRRFQEKRRRTALLASSLNAYERNIIAHEVPLYRQLPDNIRHPLEGKINLFLHQVEFLGCDGLEVTEEMRLSIAAQACLLVVNRNIWFDTLRTLLIYPGAFKSVQPRRNGFVVTKREIIRAGESWHRGPVILSWAHSLRGAQNPVDGQNVVIHEFAHQIDDLTGQTNGVPLLARGQSFADWENAILPAYEQHVKDVERGRKTVLDAYGAEGHEEFFAVGTETFFEKPEAMQKDMPEVYHQFVMLFGMNPLDWQAK</sequence>
<comment type="caution">
    <text evidence="1">The sequence shown here is derived from an EMBL/GenBank/DDBJ whole genome shotgun (WGS) entry which is preliminary data.</text>
</comment>
<dbReference type="InterPro" id="IPR024079">
    <property type="entry name" value="MetalloPept_cat_dom_sf"/>
</dbReference>
<dbReference type="InterPro" id="IPR010384">
    <property type="entry name" value="MtfA_fam"/>
</dbReference>
<dbReference type="GO" id="GO:0005829">
    <property type="term" value="C:cytosol"/>
    <property type="evidence" value="ECO:0007669"/>
    <property type="project" value="TreeGrafter"/>
</dbReference>
<dbReference type="PANTHER" id="PTHR30164:SF2">
    <property type="entry name" value="PROTEIN MTFA"/>
    <property type="match status" value="1"/>
</dbReference>
<dbReference type="RefSeq" id="WP_228849205.1">
    <property type="nucleotide sequence ID" value="NZ_JADCKQ010000009.1"/>
</dbReference>
<dbReference type="PANTHER" id="PTHR30164">
    <property type="entry name" value="MTFA PEPTIDASE"/>
    <property type="match status" value="1"/>
</dbReference>
<evidence type="ECO:0000313" key="1">
    <source>
        <dbReference type="EMBL" id="MBI1494438.1"/>
    </source>
</evidence>
<dbReference type="Gene3D" id="3.40.390.10">
    <property type="entry name" value="Collagenase (Catalytic Domain)"/>
    <property type="match status" value="1"/>
</dbReference>
<dbReference type="InterPro" id="IPR042252">
    <property type="entry name" value="MtfA_N"/>
</dbReference>
<gene>
    <name evidence="1" type="ORF">H1D41_12395</name>
</gene>
<evidence type="ECO:0000313" key="2">
    <source>
        <dbReference type="Proteomes" id="UP000640583"/>
    </source>
</evidence>
<dbReference type="AlphaFoldDB" id="A0A8J7IJP4"/>
<dbReference type="GO" id="GO:0004177">
    <property type="term" value="F:aminopeptidase activity"/>
    <property type="evidence" value="ECO:0007669"/>
    <property type="project" value="TreeGrafter"/>
</dbReference>